<organism evidence="2 3">
    <name type="scientific">Streptodolium elevatio</name>
    <dbReference type="NCBI Taxonomy" id="3157996"/>
    <lineage>
        <taxon>Bacteria</taxon>
        <taxon>Bacillati</taxon>
        <taxon>Actinomycetota</taxon>
        <taxon>Actinomycetes</taxon>
        <taxon>Kitasatosporales</taxon>
        <taxon>Streptomycetaceae</taxon>
        <taxon>Streptodolium</taxon>
    </lineage>
</organism>
<dbReference type="RefSeq" id="WP_358347176.1">
    <property type="nucleotide sequence ID" value="NZ_JBEZFP010000001.1"/>
</dbReference>
<protein>
    <submittedName>
        <fullName evidence="2">Uncharacterized protein</fullName>
    </submittedName>
</protein>
<dbReference type="EMBL" id="JBEZFP010000001">
    <property type="protein sequence ID" value="MEU8132032.1"/>
    <property type="molecule type" value="Genomic_DNA"/>
</dbReference>
<evidence type="ECO:0000313" key="3">
    <source>
        <dbReference type="Proteomes" id="UP001551482"/>
    </source>
</evidence>
<evidence type="ECO:0000313" key="2">
    <source>
        <dbReference type="EMBL" id="MEU8132032.1"/>
    </source>
</evidence>
<gene>
    <name evidence="2" type="ORF">AB0C36_00830</name>
</gene>
<feature type="compositionally biased region" description="Basic and acidic residues" evidence="1">
    <location>
        <begin position="52"/>
        <end position="61"/>
    </location>
</feature>
<comment type="caution">
    <text evidence="2">The sequence shown here is derived from an EMBL/GenBank/DDBJ whole genome shotgun (WGS) entry which is preliminary data.</text>
</comment>
<keyword evidence="3" id="KW-1185">Reference proteome</keyword>
<name>A0ABV3D8G4_9ACTN</name>
<accession>A0ABV3D8G4</accession>
<dbReference type="Proteomes" id="UP001551482">
    <property type="component" value="Unassembled WGS sequence"/>
</dbReference>
<proteinExistence type="predicted"/>
<feature type="region of interest" description="Disordered" evidence="1">
    <location>
        <begin position="22"/>
        <end position="61"/>
    </location>
</feature>
<evidence type="ECO:0000256" key="1">
    <source>
        <dbReference type="SAM" id="MobiDB-lite"/>
    </source>
</evidence>
<reference evidence="2 3" key="1">
    <citation type="submission" date="2024-06" db="EMBL/GenBank/DDBJ databases">
        <title>The Natural Products Discovery Center: Release of the First 8490 Sequenced Strains for Exploring Actinobacteria Biosynthetic Diversity.</title>
        <authorList>
            <person name="Kalkreuter E."/>
            <person name="Kautsar S.A."/>
            <person name="Yang D."/>
            <person name="Bader C.D."/>
            <person name="Teijaro C.N."/>
            <person name="Fluegel L."/>
            <person name="Davis C.M."/>
            <person name="Simpson J.R."/>
            <person name="Lauterbach L."/>
            <person name="Steele A.D."/>
            <person name="Gui C."/>
            <person name="Meng S."/>
            <person name="Li G."/>
            <person name="Viehrig K."/>
            <person name="Ye F."/>
            <person name="Su P."/>
            <person name="Kiefer A.F."/>
            <person name="Nichols A."/>
            <person name="Cepeda A.J."/>
            <person name="Yan W."/>
            <person name="Fan B."/>
            <person name="Jiang Y."/>
            <person name="Adhikari A."/>
            <person name="Zheng C.-J."/>
            <person name="Schuster L."/>
            <person name="Cowan T.M."/>
            <person name="Smanski M.J."/>
            <person name="Chevrette M.G."/>
            <person name="De Carvalho L.P.S."/>
            <person name="Shen B."/>
        </authorList>
    </citation>
    <scope>NUCLEOTIDE SEQUENCE [LARGE SCALE GENOMIC DNA]</scope>
    <source>
        <strain evidence="2 3">NPDC048946</strain>
    </source>
</reference>
<sequence length="61" mass="6983">MFMTRFRFWDYGGVIVEIPVDEPDDTVPPTHFKDVPAHWPRSTVRRSPTPAADRHPAQPPG</sequence>